<dbReference type="PANTHER" id="PTHR42815">
    <property type="entry name" value="FAD-BINDING, PUTATIVE (AFU_ORTHOLOGUE AFUA_6G07600)-RELATED"/>
    <property type="match status" value="1"/>
</dbReference>
<evidence type="ECO:0000259" key="1">
    <source>
        <dbReference type="Pfam" id="PF01243"/>
    </source>
</evidence>
<dbReference type="NCBIfam" id="TIGR04025">
    <property type="entry name" value="PPOX_FMN_DR2398"/>
    <property type="match status" value="1"/>
</dbReference>
<evidence type="ECO:0000313" key="3">
    <source>
        <dbReference type="Proteomes" id="UP000249005"/>
    </source>
</evidence>
<organism evidence="2 3">
    <name type="scientific">Leminorella richardii</name>
    <dbReference type="NCBI Taxonomy" id="158841"/>
    <lineage>
        <taxon>Bacteria</taxon>
        <taxon>Pseudomonadati</taxon>
        <taxon>Pseudomonadota</taxon>
        <taxon>Gammaproteobacteria</taxon>
        <taxon>Enterobacterales</taxon>
        <taxon>Budviciaceae</taxon>
        <taxon>Leminorella</taxon>
    </lineage>
</organism>
<name>A0A2X4UC35_9GAMM</name>
<dbReference type="AlphaFoldDB" id="A0A2X4UC35"/>
<dbReference type="EMBL" id="LS483470">
    <property type="protein sequence ID" value="SQI37377.1"/>
    <property type="molecule type" value="Genomic_DNA"/>
</dbReference>
<dbReference type="InterPro" id="IPR011576">
    <property type="entry name" value="Pyridox_Oxase_N"/>
</dbReference>
<keyword evidence="3" id="KW-1185">Reference proteome</keyword>
<evidence type="ECO:0000313" key="2">
    <source>
        <dbReference type="EMBL" id="SQI37377.1"/>
    </source>
</evidence>
<dbReference type="PANTHER" id="PTHR42815:SF2">
    <property type="entry name" value="FAD-BINDING, PUTATIVE (AFU_ORTHOLOGUE AFUA_6G07600)-RELATED"/>
    <property type="match status" value="1"/>
</dbReference>
<dbReference type="RefSeq" id="WP_111739663.1">
    <property type="nucleotide sequence ID" value="NZ_LR698987.1"/>
</dbReference>
<dbReference type="SUPFAM" id="SSF50475">
    <property type="entry name" value="FMN-binding split barrel"/>
    <property type="match status" value="1"/>
</dbReference>
<dbReference type="KEGG" id="lri:NCTC12151_01120"/>
<dbReference type="InterPro" id="IPR012349">
    <property type="entry name" value="Split_barrel_FMN-bd"/>
</dbReference>
<accession>A0A2X4UC35</accession>
<protein>
    <submittedName>
        <fullName evidence="2">Pyridoxamine 5'-phosphate oxidase, FMN-binding family</fullName>
    </submittedName>
</protein>
<dbReference type="InterPro" id="IPR024029">
    <property type="entry name" value="Pyridox_Oxase_FMN-dep"/>
</dbReference>
<dbReference type="Proteomes" id="UP000249005">
    <property type="component" value="Chromosome 1"/>
</dbReference>
<dbReference type="Gene3D" id="2.30.110.10">
    <property type="entry name" value="Electron Transport, Fmn-binding Protein, Chain A"/>
    <property type="match status" value="1"/>
</dbReference>
<dbReference type="Pfam" id="PF01243">
    <property type="entry name" value="PNPOx_N"/>
    <property type="match status" value="1"/>
</dbReference>
<feature type="domain" description="Pyridoxamine 5'-phosphate oxidase N-terminal" evidence="1">
    <location>
        <begin position="40"/>
        <end position="149"/>
    </location>
</feature>
<reference evidence="2 3" key="1">
    <citation type="submission" date="2018-06" db="EMBL/GenBank/DDBJ databases">
        <authorList>
            <consortium name="Pathogen Informatics"/>
            <person name="Doyle S."/>
        </authorList>
    </citation>
    <scope>NUCLEOTIDE SEQUENCE [LARGE SCALE GENOMIC DNA]</scope>
    <source>
        <strain evidence="2 3">NCTC12151</strain>
    </source>
</reference>
<proteinExistence type="predicted"/>
<dbReference type="OrthoDB" id="9796486at2"/>
<sequence length="190" mass="20953">MYIRPEHIVGSKEQLRQYYSMPSEMVVKKQLDFLAPYGQKMIALSPFLVLATVGESGVDVSPKGGEPGFVKTVGEKTLLIPDYAGNNRLDGMQNIISNPQVGLTFFIPGVNEVFRVNGKARLSLDPALTDFFSETGKKVKCTIVVDIEEAFIHCGQAIALAKLWESESQSRKDKAPSMTSIIEFHQARTA</sequence>
<gene>
    <name evidence="2" type="ORF">NCTC12151_01120</name>
</gene>